<feature type="domain" description="Pyrrolo-quinoline quinone repeat" evidence="1">
    <location>
        <begin position="7"/>
        <end position="92"/>
    </location>
</feature>
<keyword evidence="3" id="KW-1185">Reference proteome</keyword>
<dbReference type="InterPro" id="IPR011047">
    <property type="entry name" value="Quinoprotein_ADH-like_sf"/>
</dbReference>
<dbReference type="EMBL" id="BMFD01000001">
    <property type="protein sequence ID" value="GGC28716.1"/>
    <property type="molecule type" value="Genomic_DNA"/>
</dbReference>
<dbReference type="SUPFAM" id="SSF50998">
    <property type="entry name" value="Quinoprotein alcohol dehydrogenase-like"/>
    <property type="match status" value="1"/>
</dbReference>
<dbReference type="RefSeq" id="WP_188439223.1">
    <property type="nucleotide sequence ID" value="NZ_BMFD01000001.1"/>
</dbReference>
<name>A0ABQ1LRH0_9BACT</name>
<evidence type="ECO:0000313" key="2">
    <source>
        <dbReference type="EMBL" id="GGC28716.1"/>
    </source>
</evidence>
<organism evidence="2 3">
    <name type="scientific">Belliella aquatica</name>
    <dbReference type="NCBI Taxonomy" id="1323734"/>
    <lineage>
        <taxon>Bacteria</taxon>
        <taxon>Pseudomonadati</taxon>
        <taxon>Bacteroidota</taxon>
        <taxon>Cytophagia</taxon>
        <taxon>Cytophagales</taxon>
        <taxon>Cyclobacteriaceae</taxon>
        <taxon>Belliella</taxon>
    </lineage>
</organism>
<dbReference type="InterPro" id="IPR002372">
    <property type="entry name" value="PQQ_rpt_dom"/>
</dbReference>
<proteinExistence type="predicted"/>
<dbReference type="Pfam" id="PF01011">
    <property type="entry name" value="PQQ"/>
    <property type="match status" value="1"/>
</dbReference>
<accession>A0ABQ1LRH0</accession>
<dbReference type="Proteomes" id="UP000635885">
    <property type="component" value="Unassembled WGS sequence"/>
</dbReference>
<reference evidence="3" key="1">
    <citation type="journal article" date="2019" name="Int. J. Syst. Evol. Microbiol.">
        <title>The Global Catalogue of Microorganisms (GCM) 10K type strain sequencing project: providing services to taxonomists for standard genome sequencing and annotation.</title>
        <authorList>
            <consortium name="The Broad Institute Genomics Platform"/>
            <consortium name="The Broad Institute Genome Sequencing Center for Infectious Disease"/>
            <person name="Wu L."/>
            <person name="Ma J."/>
        </authorList>
    </citation>
    <scope>NUCLEOTIDE SEQUENCE [LARGE SCALE GENOMIC DNA]</scope>
    <source>
        <strain evidence="3">CGMCC 1.12479</strain>
    </source>
</reference>
<evidence type="ECO:0000313" key="3">
    <source>
        <dbReference type="Proteomes" id="UP000635885"/>
    </source>
</evidence>
<gene>
    <name evidence="2" type="ORF">GCM10010993_04610</name>
</gene>
<dbReference type="Gene3D" id="2.140.10.10">
    <property type="entry name" value="Quinoprotein alcohol dehydrogenase-like superfamily"/>
    <property type="match status" value="1"/>
</dbReference>
<protein>
    <recommendedName>
        <fullName evidence="1">Pyrrolo-quinoline quinone repeat domain-containing protein</fullName>
    </recommendedName>
</protein>
<evidence type="ECO:0000259" key="1">
    <source>
        <dbReference type="Pfam" id="PF01011"/>
    </source>
</evidence>
<sequence>MYLKSDSADYQKNPFIIDGWLFITTANSRVVTLDGNAGKEYRTFEPSNAHESLADGGQQRLMNWYDDEAGSILTMKGHRFYSLNAKSGDLITSILGKFFNIYKFKGNNKFLPFI</sequence>
<comment type="caution">
    <text evidence="2">The sequence shown here is derived from an EMBL/GenBank/DDBJ whole genome shotgun (WGS) entry which is preliminary data.</text>
</comment>